<evidence type="ECO:0008006" key="4">
    <source>
        <dbReference type="Google" id="ProtNLM"/>
    </source>
</evidence>
<feature type="transmembrane region" description="Helical" evidence="1">
    <location>
        <begin position="122"/>
        <end position="144"/>
    </location>
</feature>
<keyword evidence="3" id="KW-1185">Reference proteome</keyword>
<dbReference type="OrthoDB" id="193478at2759"/>
<dbReference type="AlphaFoldDB" id="A0A168BJ99"/>
<gene>
    <name evidence="2" type="ORF">LEL_10006</name>
</gene>
<dbReference type="InterPro" id="IPR018750">
    <property type="entry name" value="DUF2306_membrane"/>
</dbReference>
<feature type="transmembrane region" description="Helical" evidence="1">
    <location>
        <begin position="150"/>
        <end position="170"/>
    </location>
</feature>
<evidence type="ECO:0000313" key="2">
    <source>
        <dbReference type="EMBL" id="OAA70190.1"/>
    </source>
</evidence>
<keyword evidence="1" id="KW-0472">Membrane</keyword>
<sequence length="366" mass="40062">MAAAIRPPANAFVAAMRKVYNPVGFGKGYNFVLWFIFCGALFGFCLARFMYLDFDGVYCPLDAKGGPNSAGPGECYSYKSHPVYLIGIKMHLFTIVPGAFLACFQFVPFIRLNYIIVHRINGYLVLLLSLLATVGAFMIARVSFGGGIDIQIVAGLLGIMFLFSLAIALYNIKTLQLEQHRAWMLRAWFYVWRLIHLLLHDTNSTKAGSIITSRLIMFISATIISNQGPYYAPMSCAKLASFYSNATALEGAHPACSDLSAWSIVRANMSGEAKNVAASLDITFGAAVWLALAIHAIGVEFYLQLTPAESERLRKISYQRQVEAGFSKPGRAGLTADRIGDAIVWGPDADLGDTTYLGKQVTEGEK</sequence>
<dbReference type="Proteomes" id="UP000076881">
    <property type="component" value="Unassembled WGS sequence"/>
</dbReference>
<dbReference type="Pfam" id="PF10067">
    <property type="entry name" value="DUF2306"/>
    <property type="match status" value="1"/>
</dbReference>
<accession>A0A168BJ99</accession>
<keyword evidence="1" id="KW-1133">Transmembrane helix</keyword>
<proteinExistence type="predicted"/>
<keyword evidence="1" id="KW-0812">Transmembrane</keyword>
<evidence type="ECO:0000313" key="3">
    <source>
        <dbReference type="Proteomes" id="UP000076881"/>
    </source>
</evidence>
<organism evidence="2 3">
    <name type="scientific">Akanthomyces lecanii RCEF 1005</name>
    <dbReference type="NCBI Taxonomy" id="1081108"/>
    <lineage>
        <taxon>Eukaryota</taxon>
        <taxon>Fungi</taxon>
        <taxon>Dikarya</taxon>
        <taxon>Ascomycota</taxon>
        <taxon>Pezizomycotina</taxon>
        <taxon>Sordariomycetes</taxon>
        <taxon>Hypocreomycetidae</taxon>
        <taxon>Hypocreales</taxon>
        <taxon>Cordycipitaceae</taxon>
        <taxon>Akanthomyces</taxon>
        <taxon>Cordyceps confragosa</taxon>
    </lineage>
</organism>
<feature type="transmembrane region" description="Helical" evidence="1">
    <location>
        <begin position="90"/>
        <end position="110"/>
    </location>
</feature>
<dbReference type="STRING" id="1081108.A0A168BJ99"/>
<protein>
    <recommendedName>
        <fullName evidence="4">Microtubule associated protein</fullName>
    </recommendedName>
</protein>
<dbReference type="EMBL" id="AZHF01000010">
    <property type="protein sequence ID" value="OAA70190.1"/>
    <property type="molecule type" value="Genomic_DNA"/>
</dbReference>
<feature type="transmembrane region" description="Helical" evidence="1">
    <location>
        <begin position="282"/>
        <end position="305"/>
    </location>
</feature>
<reference evidence="2 3" key="1">
    <citation type="journal article" date="2016" name="Genome Biol. Evol.">
        <title>Divergent and convergent evolution of fungal pathogenicity.</title>
        <authorList>
            <person name="Shang Y."/>
            <person name="Xiao G."/>
            <person name="Zheng P."/>
            <person name="Cen K."/>
            <person name="Zhan S."/>
            <person name="Wang C."/>
        </authorList>
    </citation>
    <scope>NUCLEOTIDE SEQUENCE [LARGE SCALE GENOMIC DNA]</scope>
    <source>
        <strain evidence="2 3">RCEF 1005</strain>
    </source>
</reference>
<comment type="caution">
    <text evidence="2">The sequence shown here is derived from an EMBL/GenBank/DDBJ whole genome shotgun (WGS) entry which is preliminary data.</text>
</comment>
<evidence type="ECO:0000256" key="1">
    <source>
        <dbReference type="SAM" id="Phobius"/>
    </source>
</evidence>
<name>A0A168BJ99_CORDF</name>
<feature type="transmembrane region" description="Helical" evidence="1">
    <location>
        <begin position="31"/>
        <end position="51"/>
    </location>
</feature>